<dbReference type="PANTHER" id="PTHR30158:SF23">
    <property type="entry name" value="MULTIDRUG RESISTANCE PROTEIN MEXA"/>
    <property type="match status" value="1"/>
</dbReference>
<keyword evidence="2" id="KW-0175">Coiled coil</keyword>
<dbReference type="Pfam" id="PF25944">
    <property type="entry name" value="Beta-barrel_RND"/>
    <property type="match status" value="1"/>
</dbReference>
<feature type="domain" description="Multidrug resistance protein MdtA-like beta-barrel" evidence="3">
    <location>
        <begin position="210"/>
        <end position="289"/>
    </location>
</feature>
<dbReference type="GO" id="GO:0046677">
    <property type="term" value="P:response to antibiotic"/>
    <property type="evidence" value="ECO:0007669"/>
    <property type="project" value="TreeGrafter"/>
</dbReference>
<dbReference type="InterPro" id="IPR006143">
    <property type="entry name" value="RND_pump_MFP"/>
</dbReference>
<organism evidence="5 6">
    <name type="scientific">Phocaeicola coprophilus</name>
    <dbReference type="NCBI Taxonomy" id="387090"/>
    <lineage>
        <taxon>Bacteria</taxon>
        <taxon>Pseudomonadati</taxon>
        <taxon>Bacteroidota</taxon>
        <taxon>Bacteroidia</taxon>
        <taxon>Bacteroidales</taxon>
        <taxon>Bacteroidaceae</taxon>
        <taxon>Phocaeicola</taxon>
    </lineage>
</organism>
<dbReference type="Gene3D" id="1.10.287.470">
    <property type="entry name" value="Helix hairpin bin"/>
    <property type="match status" value="1"/>
</dbReference>
<dbReference type="Proteomes" id="UP000283855">
    <property type="component" value="Unassembled WGS sequence"/>
</dbReference>
<dbReference type="RefSeq" id="WP_008141703.1">
    <property type="nucleotide sequence ID" value="NZ_CABJGD010000005.1"/>
</dbReference>
<evidence type="ECO:0000313" key="5">
    <source>
        <dbReference type="EMBL" id="RHA77754.1"/>
    </source>
</evidence>
<dbReference type="Gene3D" id="2.40.50.100">
    <property type="match status" value="1"/>
</dbReference>
<dbReference type="InterPro" id="IPR058626">
    <property type="entry name" value="MdtA-like_b-barrel"/>
</dbReference>
<dbReference type="GO" id="GO:0005886">
    <property type="term" value="C:plasma membrane"/>
    <property type="evidence" value="ECO:0007669"/>
    <property type="project" value="TreeGrafter"/>
</dbReference>
<dbReference type="PRINTS" id="PR01490">
    <property type="entry name" value="RTXTOXIND"/>
</dbReference>
<evidence type="ECO:0000259" key="3">
    <source>
        <dbReference type="Pfam" id="PF25944"/>
    </source>
</evidence>
<feature type="domain" description="CzcB-like barrel-sandwich hybrid" evidence="4">
    <location>
        <begin position="60"/>
        <end position="201"/>
    </location>
</feature>
<gene>
    <name evidence="5" type="ORF">DW921_03810</name>
</gene>
<dbReference type="SUPFAM" id="SSF111369">
    <property type="entry name" value="HlyD-like secretion proteins"/>
    <property type="match status" value="1"/>
</dbReference>
<dbReference type="GO" id="GO:0022857">
    <property type="term" value="F:transmembrane transporter activity"/>
    <property type="evidence" value="ECO:0007669"/>
    <property type="project" value="InterPro"/>
</dbReference>
<dbReference type="EMBL" id="QSFT01000005">
    <property type="protein sequence ID" value="RHA77754.1"/>
    <property type="molecule type" value="Genomic_DNA"/>
</dbReference>
<dbReference type="Gene3D" id="2.40.30.170">
    <property type="match status" value="1"/>
</dbReference>
<dbReference type="NCBIfam" id="TIGR01730">
    <property type="entry name" value="RND_mfp"/>
    <property type="match status" value="1"/>
</dbReference>
<comment type="caution">
    <text evidence="5">The sequence shown here is derived from an EMBL/GenBank/DDBJ whole genome shotgun (WGS) entry which is preliminary data.</text>
</comment>
<evidence type="ECO:0000313" key="6">
    <source>
        <dbReference type="Proteomes" id="UP000283855"/>
    </source>
</evidence>
<dbReference type="Pfam" id="PF25973">
    <property type="entry name" value="BSH_CzcB"/>
    <property type="match status" value="1"/>
</dbReference>
<dbReference type="GO" id="GO:0030313">
    <property type="term" value="C:cell envelope"/>
    <property type="evidence" value="ECO:0007669"/>
    <property type="project" value="UniProtKB-SubCell"/>
</dbReference>
<protein>
    <submittedName>
        <fullName evidence="5">Efflux RND transporter periplasmic adaptor subunit</fullName>
    </submittedName>
</protein>
<sequence length="382" mass="43668">MKMYFHKVVALSCMTGLLPACQSASDKKVGGDETIPVTLLQPTTIELPRSYVADIQAIQFVEIKPKVEGFVEQVLVDEGELVKKGQPLFRLSSENYAEAVKEAEANYKQAQAELEMANYETERVQRLVEKQIFSSIRLDQVKREQEVVRMKVEQARAQWQRAQMDYGYTTIVSPFAGYVDRIPYKVGSLVNPESLLTTVSDISEVFAYYKVNESEYLRFKRAQLKGENLQQEDNVELVLADGMVYSHKGRQETVEGDFERGTGSIAFRVRFPNPDGLLKHGVTGKVRMLTRMEDVCLVPQKSTFEIQDFTYVYLVDSLGVAKVRSFDPIERYQNYYITQDLQPNTAIVYEGVQMVKDGMSIRVDTVAFEDVRKELHLDNLQR</sequence>
<dbReference type="GeneID" id="78404046"/>
<dbReference type="PANTHER" id="PTHR30158">
    <property type="entry name" value="ACRA/E-RELATED COMPONENT OF DRUG EFFLUX TRANSPORTER"/>
    <property type="match status" value="1"/>
</dbReference>
<dbReference type="AlphaFoldDB" id="A0A413T376"/>
<name>A0A413T376_9BACT</name>
<reference evidence="5 6" key="1">
    <citation type="submission" date="2018-08" db="EMBL/GenBank/DDBJ databases">
        <title>A genome reference for cultivated species of the human gut microbiota.</title>
        <authorList>
            <person name="Zou Y."/>
            <person name="Xue W."/>
            <person name="Luo G."/>
        </authorList>
    </citation>
    <scope>NUCLEOTIDE SEQUENCE [LARGE SCALE GENOMIC DNA]</scope>
    <source>
        <strain evidence="5 6">AM42-38</strain>
    </source>
</reference>
<evidence type="ECO:0000256" key="1">
    <source>
        <dbReference type="ARBA" id="ARBA00009477"/>
    </source>
</evidence>
<evidence type="ECO:0000256" key="2">
    <source>
        <dbReference type="SAM" id="Coils"/>
    </source>
</evidence>
<evidence type="ECO:0000259" key="4">
    <source>
        <dbReference type="Pfam" id="PF25973"/>
    </source>
</evidence>
<accession>A0A413T376</accession>
<dbReference type="Gene3D" id="2.40.420.20">
    <property type="match status" value="1"/>
</dbReference>
<dbReference type="InterPro" id="IPR058647">
    <property type="entry name" value="BSH_CzcB-like"/>
</dbReference>
<comment type="similarity">
    <text evidence="1">Belongs to the membrane fusion protein (MFP) (TC 8.A.1) family.</text>
</comment>
<feature type="coiled-coil region" evidence="2">
    <location>
        <begin position="93"/>
        <end position="158"/>
    </location>
</feature>
<proteinExistence type="inferred from homology"/>